<dbReference type="EMBL" id="PPRF01000017">
    <property type="protein sequence ID" value="PNZ29062.1"/>
    <property type="molecule type" value="Genomic_DNA"/>
</dbReference>
<proteinExistence type="predicted"/>
<protein>
    <submittedName>
        <fullName evidence="2">Uncharacterized protein</fullName>
    </submittedName>
</protein>
<dbReference type="OrthoDB" id="2403610at2"/>
<dbReference type="Proteomes" id="UP000242752">
    <property type="component" value="Unassembled WGS sequence"/>
</dbReference>
<gene>
    <name evidence="2" type="ORF">CD122_02720</name>
</gene>
<organism evidence="2 3">
    <name type="scientific">Staphylococcus rostri</name>
    <dbReference type="NCBI Taxonomy" id="522262"/>
    <lineage>
        <taxon>Bacteria</taxon>
        <taxon>Bacillati</taxon>
        <taxon>Bacillota</taxon>
        <taxon>Bacilli</taxon>
        <taxon>Bacillales</taxon>
        <taxon>Staphylococcaceae</taxon>
        <taxon>Staphylococcus</taxon>
    </lineage>
</organism>
<sequence length="61" mass="6784">MNQRYVKVLGLYVASTALPALLNKCCKSEGFLKWAVQTGLGYGIFAYGLKVMTRRKKAAQQ</sequence>
<keyword evidence="1" id="KW-0812">Transmembrane</keyword>
<dbReference type="AlphaFoldDB" id="A0A2K3YTX1"/>
<name>A0A2K3YTX1_9STAP</name>
<comment type="caution">
    <text evidence="2">The sequence shown here is derived from an EMBL/GenBank/DDBJ whole genome shotgun (WGS) entry which is preliminary data.</text>
</comment>
<keyword evidence="3" id="KW-1185">Reference proteome</keyword>
<accession>A0A2K3YTX1</accession>
<dbReference type="RefSeq" id="WP_103357468.1">
    <property type="nucleotide sequence ID" value="NZ_JAUNPD010000003.1"/>
</dbReference>
<evidence type="ECO:0000313" key="2">
    <source>
        <dbReference type="EMBL" id="PNZ29062.1"/>
    </source>
</evidence>
<reference evidence="2 3" key="1">
    <citation type="submission" date="2017-08" db="EMBL/GenBank/DDBJ databases">
        <title>Draft genome sequences of 64 type strains of genus Staph aureus.</title>
        <authorList>
            <person name="Cole K."/>
            <person name="Golubchik T."/>
            <person name="Russell J."/>
            <person name="Foster D."/>
            <person name="Llewelyn M."/>
            <person name="Wilson D."/>
            <person name="Crook D."/>
            <person name="Paul J."/>
        </authorList>
    </citation>
    <scope>NUCLEOTIDE SEQUENCE [LARGE SCALE GENOMIC DNA]</scope>
    <source>
        <strain evidence="2 3">DSM 21968</strain>
    </source>
</reference>
<evidence type="ECO:0000256" key="1">
    <source>
        <dbReference type="SAM" id="Phobius"/>
    </source>
</evidence>
<feature type="transmembrane region" description="Helical" evidence="1">
    <location>
        <begin position="32"/>
        <end position="49"/>
    </location>
</feature>
<keyword evidence="1" id="KW-0472">Membrane</keyword>
<keyword evidence="1" id="KW-1133">Transmembrane helix</keyword>
<evidence type="ECO:0000313" key="3">
    <source>
        <dbReference type="Proteomes" id="UP000242752"/>
    </source>
</evidence>